<feature type="domain" description="HMG box" evidence="1">
    <location>
        <begin position="66"/>
        <end position="131"/>
    </location>
</feature>
<dbReference type="SMART" id="SM00398">
    <property type="entry name" value="HMG"/>
    <property type="match status" value="1"/>
</dbReference>
<sequence length="265" mass="31194">MSSNMTGKIQFMTISPDERSYKSFNEDPSDDELLKNHPYPLAFTIEDLIFPSNSPRSKAKRKKQLKPPRPQNAWVLFLKNFIKLHQLEGKDNSSLASDAWNRQPPIVHKFFKLLEKKAKDKHNEDYPDYIFAPDRSKKIEKSRRKKNQIIQFEFPDQFSKILENKAKDKQNAKPHCNKNRNIQFESHESHNEVTMPKNALNVNSNNINFSVIDFSHYVEHPNDDHELISNSFFQQKIPDQIQTLNQDLFNQDLFSLYINVDMLDS</sequence>
<protein>
    <recommendedName>
        <fullName evidence="1">HMG box domain-containing protein</fullName>
    </recommendedName>
</protein>
<dbReference type="InterPro" id="IPR036910">
    <property type="entry name" value="HMG_box_dom_sf"/>
</dbReference>
<dbReference type="Gene3D" id="1.10.30.10">
    <property type="entry name" value="High mobility group box domain"/>
    <property type="match status" value="1"/>
</dbReference>
<name>A0A397VWS0_9GLOM</name>
<dbReference type="SUPFAM" id="SSF47095">
    <property type="entry name" value="HMG-box"/>
    <property type="match status" value="1"/>
</dbReference>
<organism evidence="2 3">
    <name type="scientific">Gigaspora rosea</name>
    <dbReference type="NCBI Taxonomy" id="44941"/>
    <lineage>
        <taxon>Eukaryota</taxon>
        <taxon>Fungi</taxon>
        <taxon>Fungi incertae sedis</taxon>
        <taxon>Mucoromycota</taxon>
        <taxon>Glomeromycotina</taxon>
        <taxon>Glomeromycetes</taxon>
        <taxon>Diversisporales</taxon>
        <taxon>Gigasporaceae</taxon>
        <taxon>Gigaspora</taxon>
    </lineage>
</organism>
<dbReference type="AlphaFoldDB" id="A0A397VWS0"/>
<proteinExistence type="predicted"/>
<evidence type="ECO:0000313" key="3">
    <source>
        <dbReference type="Proteomes" id="UP000266673"/>
    </source>
</evidence>
<reference evidence="2 3" key="1">
    <citation type="submission" date="2018-06" db="EMBL/GenBank/DDBJ databases">
        <title>Comparative genomics reveals the genomic features of Rhizophagus irregularis, R. cerebriforme, R. diaphanum and Gigaspora rosea, and their symbiotic lifestyle signature.</title>
        <authorList>
            <person name="Morin E."/>
            <person name="San Clemente H."/>
            <person name="Chen E.C.H."/>
            <person name="De La Providencia I."/>
            <person name="Hainaut M."/>
            <person name="Kuo A."/>
            <person name="Kohler A."/>
            <person name="Murat C."/>
            <person name="Tang N."/>
            <person name="Roy S."/>
            <person name="Loubradou J."/>
            <person name="Henrissat B."/>
            <person name="Grigoriev I.V."/>
            <person name="Corradi N."/>
            <person name="Roux C."/>
            <person name="Martin F.M."/>
        </authorList>
    </citation>
    <scope>NUCLEOTIDE SEQUENCE [LARGE SCALE GENOMIC DNA]</scope>
    <source>
        <strain evidence="2 3">DAOM 194757</strain>
    </source>
</reference>
<evidence type="ECO:0000259" key="1">
    <source>
        <dbReference type="SMART" id="SM00398"/>
    </source>
</evidence>
<keyword evidence="3" id="KW-1185">Reference proteome</keyword>
<accession>A0A397VWS0</accession>
<dbReference type="OrthoDB" id="10541290at2759"/>
<comment type="caution">
    <text evidence="2">The sequence shown here is derived from an EMBL/GenBank/DDBJ whole genome shotgun (WGS) entry which is preliminary data.</text>
</comment>
<evidence type="ECO:0000313" key="2">
    <source>
        <dbReference type="EMBL" id="RIB24423.1"/>
    </source>
</evidence>
<dbReference type="Proteomes" id="UP000266673">
    <property type="component" value="Unassembled WGS sequence"/>
</dbReference>
<dbReference type="InterPro" id="IPR009071">
    <property type="entry name" value="HMG_box_dom"/>
</dbReference>
<gene>
    <name evidence="2" type="ORF">C2G38_2168630</name>
</gene>
<dbReference type="EMBL" id="QKWP01000217">
    <property type="protein sequence ID" value="RIB24423.1"/>
    <property type="molecule type" value="Genomic_DNA"/>
</dbReference>